<dbReference type="AlphaFoldDB" id="F3Z2W3"/>
<evidence type="ECO:0000256" key="12">
    <source>
        <dbReference type="SAM" id="Phobius"/>
    </source>
</evidence>
<reference evidence="13 14" key="1">
    <citation type="journal article" date="2011" name="J. Bacteriol.">
        <title>Genome sequence of the mercury-methylating and pleomorphic Desulfovibrio africanus Strain Walvis Bay.</title>
        <authorList>
            <person name="Brown S.D."/>
            <person name="Wall J.D."/>
            <person name="Kucken A.M."/>
            <person name="Gilmour C.C."/>
            <person name="Podar M."/>
            <person name="Brandt C.C."/>
            <person name="Teshima H."/>
            <person name="Detter J.C."/>
            <person name="Han C.S."/>
            <person name="Land M.L."/>
            <person name="Lucas S."/>
            <person name="Han J."/>
            <person name="Pennacchio L."/>
            <person name="Nolan M."/>
            <person name="Pitluck S."/>
            <person name="Woyke T."/>
            <person name="Goodwin L."/>
            <person name="Palumbo A.V."/>
            <person name="Elias D.A."/>
        </authorList>
    </citation>
    <scope>NUCLEOTIDE SEQUENCE [LARGE SCALE GENOMIC DNA]</scope>
    <source>
        <strain evidence="13 14">Walvis Bay</strain>
    </source>
</reference>
<dbReference type="Proteomes" id="UP000007844">
    <property type="component" value="Chromosome"/>
</dbReference>
<evidence type="ECO:0000256" key="6">
    <source>
        <dbReference type="ARBA" id="ARBA00022692"/>
    </source>
</evidence>
<dbReference type="Pfam" id="PF02699">
    <property type="entry name" value="YajC"/>
    <property type="match status" value="1"/>
</dbReference>
<sequence length="128" mass="13834">MSFTSIAHAMGAAPSGGGAGGNPIASFLPLILMFAIFYFLLIRPQQKKAKMHREFLGGLKRGDYVLTSGGIYGRIIDVDGDVLTVEIAKDMSIKVNRSFISGPGEATRADTRKDKKEKAKEADKEKAE</sequence>
<name>F3Z2W3_DESAF</name>
<keyword evidence="6 12" id="KW-0812">Transmembrane</keyword>
<organism evidence="13 14">
    <name type="scientific">Desulfocurvibacter africanus subsp. africanus str. Walvis Bay</name>
    <dbReference type="NCBI Taxonomy" id="690850"/>
    <lineage>
        <taxon>Bacteria</taxon>
        <taxon>Pseudomonadati</taxon>
        <taxon>Thermodesulfobacteriota</taxon>
        <taxon>Desulfovibrionia</taxon>
        <taxon>Desulfovibrionales</taxon>
        <taxon>Desulfovibrionaceae</taxon>
        <taxon>Desulfocurvibacter</taxon>
    </lineage>
</organism>
<comment type="similarity">
    <text evidence="2">Belongs to the YajC family.</text>
</comment>
<evidence type="ECO:0000256" key="2">
    <source>
        <dbReference type="ARBA" id="ARBA00006742"/>
    </source>
</evidence>
<dbReference type="RefSeq" id="WP_014261017.1">
    <property type="nucleotide sequence ID" value="NC_016629.1"/>
</dbReference>
<keyword evidence="9" id="KW-0811">Translocation</keyword>
<evidence type="ECO:0000313" key="14">
    <source>
        <dbReference type="Proteomes" id="UP000007844"/>
    </source>
</evidence>
<evidence type="ECO:0000256" key="8">
    <source>
        <dbReference type="ARBA" id="ARBA00022989"/>
    </source>
</evidence>
<protein>
    <recommendedName>
        <fullName evidence="3">Sec translocon accessory complex subunit YajC</fullName>
    </recommendedName>
</protein>
<dbReference type="InterPro" id="IPR003849">
    <property type="entry name" value="Preprotein_translocase_YajC"/>
</dbReference>
<feature type="transmembrane region" description="Helical" evidence="12">
    <location>
        <begin position="24"/>
        <end position="42"/>
    </location>
</feature>
<evidence type="ECO:0000256" key="3">
    <source>
        <dbReference type="ARBA" id="ARBA00014962"/>
    </source>
</evidence>
<feature type="compositionally biased region" description="Basic and acidic residues" evidence="11">
    <location>
        <begin position="107"/>
        <end position="128"/>
    </location>
</feature>
<feature type="region of interest" description="Disordered" evidence="11">
    <location>
        <begin position="101"/>
        <end position="128"/>
    </location>
</feature>
<keyword evidence="7" id="KW-0653">Protein transport</keyword>
<accession>F3Z2W3</accession>
<dbReference type="GO" id="GO:0015031">
    <property type="term" value="P:protein transport"/>
    <property type="evidence" value="ECO:0007669"/>
    <property type="project" value="UniProtKB-KW"/>
</dbReference>
<evidence type="ECO:0000256" key="7">
    <source>
        <dbReference type="ARBA" id="ARBA00022927"/>
    </source>
</evidence>
<evidence type="ECO:0000256" key="10">
    <source>
        <dbReference type="ARBA" id="ARBA00023136"/>
    </source>
</evidence>
<dbReference type="PRINTS" id="PR01853">
    <property type="entry name" value="YAJCTRNLCASE"/>
</dbReference>
<dbReference type="PANTHER" id="PTHR33909">
    <property type="entry name" value="SEC TRANSLOCON ACCESSORY COMPLEX SUBUNIT YAJC"/>
    <property type="match status" value="1"/>
</dbReference>
<evidence type="ECO:0000256" key="4">
    <source>
        <dbReference type="ARBA" id="ARBA00022448"/>
    </source>
</evidence>
<dbReference type="PANTHER" id="PTHR33909:SF1">
    <property type="entry name" value="SEC TRANSLOCON ACCESSORY COMPLEX SUBUNIT YAJC"/>
    <property type="match status" value="1"/>
</dbReference>
<gene>
    <name evidence="13" type="ORF">Desaf_3073</name>
</gene>
<evidence type="ECO:0000313" key="13">
    <source>
        <dbReference type="EMBL" id="EGJ51371.1"/>
    </source>
</evidence>
<keyword evidence="8 12" id="KW-1133">Transmembrane helix</keyword>
<proteinExistence type="inferred from homology"/>
<keyword evidence="4" id="KW-0813">Transport</keyword>
<dbReference type="NCBIfam" id="TIGR00739">
    <property type="entry name" value="yajC"/>
    <property type="match status" value="1"/>
</dbReference>
<evidence type="ECO:0000256" key="9">
    <source>
        <dbReference type="ARBA" id="ARBA00023010"/>
    </source>
</evidence>
<dbReference type="STRING" id="690850.Desaf_3073"/>
<keyword evidence="10 12" id="KW-0472">Membrane</keyword>
<dbReference type="KEGG" id="daf:Desaf_3073"/>
<dbReference type="SMART" id="SM01323">
    <property type="entry name" value="YajC"/>
    <property type="match status" value="1"/>
</dbReference>
<dbReference type="eggNOG" id="COG1862">
    <property type="taxonomic scope" value="Bacteria"/>
</dbReference>
<evidence type="ECO:0000256" key="1">
    <source>
        <dbReference type="ARBA" id="ARBA00004162"/>
    </source>
</evidence>
<evidence type="ECO:0000256" key="5">
    <source>
        <dbReference type="ARBA" id="ARBA00022475"/>
    </source>
</evidence>
<dbReference type="HOGENOM" id="CLU_116157_2_0_7"/>
<dbReference type="GO" id="GO:0005886">
    <property type="term" value="C:plasma membrane"/>
    <property type="evidence" value="ECO:0007669"/>
    <property type="project" value="UniProtKB-SubCell"/>
</dbReference>
<keyword evidence="5" id="KW-1003">Cell membrane</keyword>
<dbReference type="EMBL" id="CP003221">
    <property type="protein sequence ID" value="EGJ51371.1"/>
    <property type="molecule type" value="Genomic_DNA"/>
</dbReference>
<keyword evidence="14" id="KW-1185">Reference proteome</keyword>
<evidence type="ECO:0000256" key="11">
    <source>
        <dbReference type="SAM" id="MobiDB-lite"/>
    </source>
</evidence>
<comment type="subcellular location">
    <subcellularLocation>
        <location evidence="1">Cell membrane</location>
        <topology evidence="1">Single-pass membrane protein</topology>
    </subcellularLocation>
</comment>